<dbReference type="PANTHER" id="PTHR31286:SF178">
    <property type="entry name" value="DUF4283 DOMAIN-CONTAINING PROTEIN"/>
    <property type="match status" value="1"/>
</dbReference>
<dbReference type="InterPro" id="IPR025558">
    <property type="entry name" value="DUF4283"/>
</dbReference>
<evidence type="ECO:0008006" key="5">
    <source>
        <dbReference type="Google" id="ProtNLM"/>
    </source>
</evidence>
<protein>
    <recommendedName>
        <fullName evidence="5">DUF4283 domain-containing protein</fullName>
    </recommendedName>
</protein>
<feature type="domain" description="Zinc knuckle CX2CX4HX4C" evidence="2">
    <location>
        <begin position="188"/>
        <end position="215"/>
    </location>
</feature>
<accession>A0AAE1MUJ8</accession>
<reference evidence="3" key="1">
    <citation type="submission" date="2023-10" db="EMBL/GenBank/DDBJ databases">
        <title>Chromosome-level genome of the transformable northern wattle, Acacia crassicarpa.</title>
        <authorList>
            <person name="Massaro I."/>
            <person name="Sinha N.R."/>
            <person name="Poethig S."/>
            <person name="Leichty A.R."/>
        </authorList>
    </citation>
    <scope>NUCLEOTIDE SEQUENCE</scope>
    <source>
        <strain evidence="3">Acra3RX</strain>
        <tissue evidence="3">Leaf</tissue>
    </source>
</reference>
<keyword evidence="4" id="KW-1185">Reference proteome</keyword>
<evidence type="ECO:0000259" key="2">
    <source>
        <dbReference type="Pfam" id="PF14392"/>
    </source>
</evidence>
<dbReference type="Pfam" id="PF14392">
    <property type="entry name" value="zf-CCHC_4"/>
    <property type="match status" value="1"/>
</dbReference>
<dbReference type="EMBL" id="JAWXYG010000004">
    <property type="protein sequence ID" value="KAK4275153.1"/>
    <property type="molecule type" value="Genomic_DNA"/>
</dbReference>
<dbReference type="Proteomes" id="UP001293593">
    <property type="component" value="Unassembled WGS sequence"/>
</dbReference>
<dbReference type="InterPro" id="IPR025836">
    <property type="entry name" value="Zn_knuckle_CX2CX4HX4C"/>
</dbReference>
<dbReference type="PANTHER" id="PTHR31286">
    <property type="entry name" value="GLYCINE-RICH CELL WALL STRUCTURAL PROTEIN 1.8-LIKE"/>
    <property type="match status" value="1"/>
</dbReference>
<evidence type="ECO:0000313" key="4">
    <source>
        <dbReference type="Proteomes" id="UP001293593"/>
    </source>
</evidence>
<dbReference type="Pfam" id="PF14111">
    <property type="entry name" value="DUF4283"/>
    <property type="match status" value="1"/>
</dbReference>
<comment type="caution">
    <text evidence="3">The sequence shown here is derived from an EMBL/GenBank/DDBJ whole genome shotgun (WGS) entry which is preliminary data.</text>
</comment>
<dbReference type="InterPro" id="IPR040256">
    <property type="entry name" value="At4g02000-like"/>
</dbReference>
<feature type="domain" description="DUF4283" evidence="1">
    <location>
        <begin position="26"/>
        <end position="105"/>
    </location>
</feature>
<evidence type="ECO:0000313" key="3">
    <source>
        <dbReference type="EMBL" id="KAK4275153.1"/>
    </source>
</evidence>
<dbReference type="AlphaFoldDB" id="A0AAE1MUJ8"/>
<organism evidence="3 4">
    <name type="scientific">Acacia crassicarpa</name>
    <name type="common">northern wattle</name>
    <dbReference type="NCBI Taxonomy" id="499986"/>
    <lineage>
        <taxon>Eukaryota</taxon>
        <taxon>Viridiplantae</taxon>
        <taxon>Streptophyta</taxon>
        <taxon>Embryophyta</taxon>
        <taxon>Tracheophyta</taxon>
        <taxon>Spermatophyta</taxon>
        <taxon>Magnoliopsida</taxon>
        <taxon>eudicotyledons</taxon>
        <taxon>Gunneridae</taxon>
        <taxon>Pentapetalae</taxon>
        <taxon>rosids</taxon>
        <taxon>fabids</taxon>
        <taxon>Fabales</taxon>
        <taxon>Fabaceae</taxon>
        <taxon>Caesalpinioideae</taxon>
        <taxon>mimosoid clade</taxon>
        <taxon>Acacieae</taxon>
        <taxon>Acacia</taxon>
    </lineage>
</organism>
<gene>
    <name evidence="3" type="ORF">QN277_018286</name>
</gene>
<evidence type="ECO:0000259" key="1">
    <source>
        <dbReference type="Pfam" id="PF14111"/>
    </source>
</evidence>
<proteinExistence type="predicted"/>
<name>A0AAE1MUJ8_9FABA</name>
<sequence length="529" mass="58409">MEVGQGSDSYDQKRAVLKLESEGDKLGGTLVGKILTKKNLNVPTVITMIKKGWQLDKEVEIHELDRSELIFLFRFQNAGDVSRVLLGRPWSIQGFLLNLKPWEDFMVVKDVNFGETPFWVQFHGLPVEAFDDSNAKVLGDTVGEIVMYEKSKINGRLSRGFIRVRSVIQVSEPLTHGFWVPRGFKLLAWVSVKYERLHNFYYICGCIGHEGRGCKVSGKNSGEDGLKAYGSWLSTPSVRTFKDLVVVCKEGWCEVNGGDDAEEDVSGDQNHHCPRQNGVSGPLVAVELNPYTRIHRCQEENRFVGSSDSRLSVPCQGNSAPGSCSEEMSVKVDHMLNGEATVDPSRDSPACDDVTDPIPIACVTPPFSGVGASLVEIDNIGPSDLSSCGPSAQEVALGYRVEFPLDLEPQMVGITSHNGLSPISSMSLSLNNFHLKRPHEEEADLGLCKRQRRLTFEDPTPPLISKSGGHQSLRGRRKNFKAVKSFIRNRNAVDLPVTPVVTRDFDEIDFPDSWLAGNGSPEFISSLSD</sequence>